<accession>A0A0M3IXJ3</accession>
<sequence>MSDDPTALEQMQVMHAEVSYKPRGFFGDCIAALIASKRNIPPDAKSRFGRKFQTKFCELAMSDDPTALEQMQVMHAEVSYKPR</sequence>
<evidence type="ECO:0000313" key="1">
    <source>
        <dbReference type="Proteomes" id="UP000036681"/>
    </source>
</evidence>
<keyword evidence="1" id="KW-1185">Reference proteome</keyword>
<dbReference type="AlphaFoldDB" id="A0A0M3IXJ3"/>
<reference evidence="2" key="1">
    <citation type="submission" date="2017-02" db="UniProtKB">
        <authorList>
            <consortium name="WormBaseParasite"/>
        </authorList>
    </citation>
    <scope>IDENTIFICATION</scope>
</reference>
<dbReference type="WBParaSite" id="ALUE_0002347101-mRNA-1">
    <property type="protein sequence ID" value="ALUE_0002347101-mRNA-1"/>
    <property type="gene ID" value="ALUE_0002347101"/>
</dbReference>
<protein>
    <submittedName>
        <fullName evidence="2">RNA-directed RNA polymerase</fullName>
    </submittedName>
</protein>
<proteinExistence type="predicted"/>
<organism evidence="1 2">
    <name type="scientific">Ascaris lumbricoides</name>
    <name type="common">Giant roundworm</name>
    <dbReference type="NCBI Taxonomy" id="6252"/>
    <lineage>
        <taxon>Eukaryota</taxon>
        <taxon>Metazoa</taxon>
        <taxon>Ecdysozoa</taxon>
        <taxon>Nematoda</taxon>
        <taxon>Chromadorea</taxon>
        <taxon>Rhabditida</taxon>
        <taxon>Spirurina</taxon>
        <taxon>Ascaridomorpha</taxon>
        <taxon>Ascaridoidea</taxon>
        <taxon>Ascarididae</taxon>
        <taxon>Ascaris</taxon>
    </lineage>
</organism>
<dbReference type="Proteomes" id="UP000036681">
    <property type="component" value="Unplaced"/>
</dbReference>
<evidence type="ECO:0000313" key="2">
    <source>
        <dbReference type="WBParaSite" id="ALUE_0002347101-mRNA-1"/>
    </source>
</evidence>
<name>A0A0M3IXJ3_ASCLU</name>